<comment type="caution">
    <text evidence="1">The sequence shown here is derived from an EMBL/GenBank/DDBJ whole genome shotgun (WGS) entry which is preliminary data.</text>
</comment>
<evidence type="ECO:0000313" key="1">
    <source>
        <dbReference type="EMBL" id="RJG04689.1"/>
    </source>
</evidence>
<name>A0A418WWR8_9BURK</name>
<evidence type="ECO:0000313" key="2">
    <source>
        <dbReference type="Proteomes" id="UP000285190"/>
    </source>
</evidence>
<dbReference type="RefSeq" id="WP_119735747.1">
    <property type="nucleotide sequence ID" value="NZ_QYUN01000002.1"/>
</dbReference>
<gene>
    <name evidence="1" type="ORF">D3870_00430</name>
</gene>
<reference evidence="1 2" key="1">
    <citation type="submission" date="2018-09" db="EMBL/GenBank/DDBJ databases">
        <authorList>
            <person name="Zhu H."/>
        </authorList>
    </citation>
    <scope>NUCLEOTIDE SEQUENCE [LARGE SCALE GENOMIC DNA]</scope>
    <source>
        <strain evidence="1 2">K2R10-39</strain>
    </source>
</reference>
<proteinExistence type="predicted"/>
<sequence>MKIIVFAMDADATQHLFHYDEMCGLAREPARADVIKLKQFIGSLAPRVAAAIIINREHGNGALASLRLLTCMPLWG</sequence>
<dbReference type="Proteomes" id="UP000285190">
    <property type="component" value="Unassembled WGS sequence"/>
</dbReference>
<accession>A0A418WWR8</accession>
<keyword evidence="2" id="KW-1185">Reference proteome</keyword>
<dbReference type="EMBL" id="QYUN01000002">
    <property type="protein sequence ID" value="RJG04689.1"/>
    <property type="molecule type" value="Genomic_DNA"/>
</dbReference>
<dbReference type="AlphaFoldDB" id="A0A418WWR8"/>
<organism evidence="1 2">
    <name type="scientific">Noviherbaspirillum cavernae</name>
    <dbReference type="NCBI Taxonomy" id="2320862"/>
    <lineage>
        <taxon>Bacteria</taxon>
        <taxon>Pseudomonadati</taxon>
        <taxon>Pseudomonadota</taxon>
        <taxon>Betaproteobacteria</taxon>
        <taxon>Burkholderiales</taxon>
        <taxon>Oxalobacteraceae</taxon>
        <taxon>Noviherbaspirillum</taxon>
    </lineage>
</organism>
<protein>
    <submittedName>
        <fullName evidence="1">Uncharacterized protein</fullName>
    </submittedName>
</protein>